<evidence type="ECO:0000256" key="1">
    <source>
        <dbReference type="SAM" id="Phobius"/>
    </source>
</evidence>
<organism evidence="2 3">
    <name type="scientific">Ralstonia chuxiongensis</name>
    <dbReference type="NCBI Taxonomy" id="2957504"/>
    <lineage>
        <taxon>Bacteria</taxon>
        <taxon>Pseudomonadati</taxon>
        <taxon>Pseudomonadota</taxon>
        <taxon>Betaproteobacteria</taxon>
        <taxon>Burkholderiales</taxon>
        <taxon>Burkholderiaceae</taxon>
        <taxon>Ralstonia</taxon>
    </lineage>
</organism>
<protein>
    <recommendedName>
        <fullName evidence="4">Transmembrane protein</fullName>
    </recommendedName>
</protein>
<name>A0AA41WTP0_9RALS</name>
<dbReference type="RefSeq" id="WP_253540667.1">
    <property type="nucleotide sequence ID" value="NZ_JAMYWC010000006.1"/>
</dbReference>
<accession>A0AA41WTP0</accession>
<comment type="caution">
    <text evidence="2">The sequence shown here is derived from an EMBL/GenBank/DDBJ whole genome shotgun (WGS) entry which is preliminary data.</text>
</comment>
<keyword evidence="1" id="KW-0472">Membrane</keyword>
<evidence type="ECO:0000313" key="2">
    <source>
        <dbReference type="EMBL" id="MCP1174776.1"/>
    </source>
</evidence>
<keyword evidence="1" id="KW-0812">Transmembrane</keyword>
<gene>
    <name evidence="2" type="ORF">NKG59_20635</name>
</gene>
<reference evidence="3" key="1">
    <citation type="journal article" date="2023" name="Front. Microbiol.">
        <title>Ralstonia chuxiongensis sp. nov., Ralstonia mojiangensis sp. nov., and Ralstonia soli sp. nov., isolated from tobacco fields, are three novel species in the family Burkholderiaceae.</title>
        <authorList>
            <person name="Lu C.H."/>
            <person name="Zhang Y.Y."/>
            <person name="Jiang N."/>
            <person name="Chen W."/>
            <person name="Shao X."/>
            <person name="Zhao Z.M."/>
            <person name="Lu W.L."/>
            <person name="Hu X."/>
            <person name="Xi Y.X."/>
            <person name="Zou S.Y."/>
            <person name="Wei Q.J."/>
            <person name="Lin Z.L."/>
            <person name="Gong L."/>
            <person name="Gai X.T."/>
            <person name="Zhang L.Q."/>
            <person name="Li J.Y."/>
            <person name="Jin Y."/>
            <person name="Xia Z.Y."/>
        </authorList>
    </citation>
    <scope>NUCLEOTIDE SEQUENCE [LARGE SCALE GENOMIC DNA]</scope>
    <source>
        <strain evidence="3">21YRMH01-3</strain>
    </source>
</reference>
<evidence type="ECO:0008006" key="4">
    <source>
        <dbReference type="Google" id="ProtNLM"/>
    </source>
</evidence>
<sequence length="395" mass="42317">MTALGAGAVLLFWPKGIPTNTWQFWATLVVFPIGMPGFLVLRRFSSFEGRKLDVELRNEATRALNERVFSAASIPLAVLGAAYRYSADAKENAIQTVQQGGAMLKTQVPIALAAEPVRARWLVAPKMRTKPGDTNDDLIRQRHVTTWLFDEILVELLPSLQAFPPSVPLVAQLLIANGHPHEQNKQLLEERWRAKQGRPLTVAPHAEPTADLDALDTWMDEVLGGTGTHATLVIAMQLHPLLASVPPADATEAGVAILLMPDTLASQHRVSRIANLHRPVRSPVAQPAEALSTALRWAGVSAAQIKAGWQTGLDAKQIGALREPAVKLGLTLQATDVDRTIGNAGIAAPWLALACAASSLTEDAPEQIVFVSQGGQFDCAVVKSASTASTPKASI</sequence>
<keyword evidence="3" id="KW-1185">Reference proteome</keyword>
<dbReference type="AlphaFoldDB" id="A0AA41WTP0"/>
<evidence type="ECO:0000313" key="3">
    <source>
        <dbReference type="Proteomes" id="UP001162793"/>
    </source>
</evidence>
<keyword evidence="1" id="KW-1133">Transmembrane helix</keyword>
<feature type="transmembrane region" description="Helical" evidence="1">
    <location>
        <begin position="22"/>
        <end position="41"/>
    </location>
</feature>
<dbReference type="EMBL" id="JAMYWC010000006">
    <property type="protein sequence ID" value="MCP1174776.1"/>
    <property type="molecule type" value="Genomic_DNA"/>
</dbReference>
<dbReference type="Proteomes" id="UP001162793">
    <property type="component" value="Unassembled WGS sequence"/>
</dbReference>
<proteinExistence type="predicted"/>